<dbReference type="InterPro" id="IPR011704">
    <property type="entry name" value="ATPase_dyneun-rel_AAA"/>
</dbReference>
<evidence type="ECO:0000313" key="2">
    <source>
        <dbReference type="EMBL" id="MDD0824248.1"/>
    </source>
</evidence>
<dbReference type="InterPro" id="IPR052934">
    <property type="entry name" value="Methyl-DNA_Rec/Restrict_Enz"/>
</dbReference>
<reference evidence="2 3" key="1">
    <citation type="submission" date="2023-02" db="EMBL/GenBank/DDBJ databases">
        <title>Mannheimia cairiniae sp. nov., a novel species of Mannheimia obtained from moscovy ducks (Cairina moschata) and reclassification of Mannheimia ovis as heterotypic synonym of Mannheimia pernigra.</title>
        <authorList>
            <person name="Christensen H."/>
        </authorList>
    </citation>
    <scope>NUCLEOTIDE SEQUENCE [LARGE SCALE GENOMIC DNA]</scope>
    <source>
        <strain evidence="2 3">AT1</strain>
    </source>
</reference>
<dbReference type="PANTHER" id="PTHR37291">
    <property type="entry name" value="5-METHYLCYTOSINE-SPECIFIC RESTRICTION ENZYME B"/>
    <property type="match status" value="1"/>
</dbReference>
<organism evidence="2 3">
    <name type="scientific">Mannheimia cairinae</name>
    <dbReference type="NCBI Taxonomy" id="3025936"/>
    <lineage>
        <taxon>Bacteria</taxon>
        <taxon>Pseudomonadati</taxon>
        <taxon>Pseudomonadota</taxon>
        <taxon>Gammaproteobacteria</taxon>
        <taxon>Pasteurellales</taxon>
        <taxon>Pasteurellaceae</taxon>
        <taxon>Mannheimia</taxon>
    </lineage>
</organism>
<dbReference type="EMBL" id="JAQSJE010000007">
    <property type="protein sequence ID" value="MDD0824248.1"/>
    <property type="molecule type" value="Genomic_DNA"/>
</dbReference>
<dbReference type="InterPro" id="IPR027417">
    <property type="entry name" value="P-loop_NTPase"/>
</dbReference>
<feature type="domain" description="ATPase dynein-related AAA" evidence="1">
    <location>
        <begin position="261"/>
        <end position="406"/>
    </location>
</feature>
<evidence type="ECO:0000259" key="1">
    <source>
        <dbReference type="Pfam" id="PF07728"/>
    </source>
</evidence>
<sequence length="546" mass="63743">MSNWKETKQKFLDEWPIDTVKNMTLEQYTNLERNNSFTYWLESKTNDIIGIGGGSAYKFGIFRRNKTENIKYKKGQTGDDTYAWYKKYGKDKDEAFENIKKLILKIIIAAQNCLFEQIDNIDLGSSIKWKIAFIYAPEESLLQIVSNEAFKFLAKKYNLKSNKISTIQKELILKKPDSDSFYDYSAKLFNEFKSSQPIIKHQDFNNNYDIKINKKANALNQILFGPPGTGKTYNTIKHALNILAEKDNNLALELYHNSKNKSFMQIKFKEFVDNGQIKFITFHQSYGYEEFIEGIKATTDDNGNIHYDIKSGILKKLCHSCIYSSCNKNYVLIIDEINRGNISKIFGELITLIEPTKRIGAPDALVLELPYSGEQFGIPNNLYIIGTMNTADRSIALMDTALRRRFNFVEMRPKPELLKSKCLASNIDLEKMLTIINERIEYLYDREHTIGHAYFMSLDENSDAEDLKDIFINKIIPLLQEYFYDDWEKIRLVLGDNNENEIIKREKIENEKIFISSPDDFLEDKYSYKINNEDKITQILKERWSH</sequence>
<proteinExistence type="predicted"/>
<protein>
    <submittedName>
        <fullName evidence="2">AAA family ATPase</fullName>
    </submittedName>
</protein>
<accession>A0ABT5MQL3</accession>
<dbReference type="PANTHER" id="PTHR37291:SF1">
    <property type="entry name" value="TYPE IV METHYL-DIRECTED RESTRICTION ENZYME ECOKMCRB SUBUNIT"/>
    <property type="match status" value="1"/>
</dbReference>
<name>A0ABT5MQL3_9PAST</name>
<comment type="caution">
    <text evidence="2">The sequence shown here is derived from an EMBL/GenBank/DDBJ whole genome shotgun (WGS) entry which is preliminary data.</text>
</comment>
<dbReference type="Pfam" id="PF07728">
    <property type="entry name" value="AAA_5"/>
    <property type="match status" value="1"/>
</dbReference>
<keyword evidence="3" id="KW-1185">Reference proteome</keyword>
<dbReference type="Gene3D" id="3.40.50.300">
    <property type="entry name" value="P-loop containing nucleotide triphosphate hydrolases"/>
    <property type="match status" value="1"/>
</dbReference>
<gene>
    <name evidence="2" type="ORF">PTQ27_07205</name>
</gene>
<dbReference type="RefSeq" id="WP_273749182.1">
    <property type="nucleotide sequence ID" value="NZ_JAQSJE010000007.1"/>
</dbReference>
<evidence type="ECO:0000313" key="3">
    <source>
        <dbReference type="Proteomes" id="UP001221909"/>
    </source>
</evidence>
<dbReference type="Proteomes" id="UP001221909">
    <property type="component" value="Unassembled WGS sequence"/>
</dbReference>
<dbReference type="SUPFAM" id="SSF52540">
    <property type="entry name" value="P-loop containing nucleoside triphosphate hydrolases"/>
    <property type="match status" value="1"/>
</dbReference>